<evidence type="ECO:0000256" key="6">
    <source>
        <dbReference type="ARBA" id="ARBA00022837"/>
    </source>
</evidence>
<feature type="signal peptide" evidence="7">
    <location>
        <begin position="1"/>
        <end position="23"/>
    </location>
</feature>
<gene>
    <name evidence="9" type="ORF">TsocGM_14200</name>
</gene>
<evidence type="ECO:0000313" key="9">
    <source>
        <dbReference type="EMBL" id="RUL87086.1"/>
    </source>
</evidence>
<dbReference type="Gene3D" id="3.30.1120.10">
    <property type="match status" value="1"/>
</dbReference>
<dbReference type="Gene3D" id="3.40.720.10">
    <property type="entry name" value="Alkaline Phosphatase, subunit A"/>
    <property type="match status" value="1"/>
</dbReference>
<sequence>MPPHRLLPLCLLALLAAPPASIAGDRPPNLVIILIDDLGWTDLGCFGSDLYETPNLDRLASEGMRFTASYAACTVCSPSRAAIMTGKSPARLHLTDWIHGHNRPDAPLLPPDWTEALPEGEITIAEALQPAGYASASIGKWHLGDDPRHWPDRQGFDRNIAGFGMGSPPSYFSPYRIPTLDDGPDGEYLTDRLADEAVRFIEANRDRPFLLYLPHYAVHTPLQAKAPLVERYRAKLTPGSRHDNPVYAAMVHSMDEAVGQVVGAIDRLGIAEETLIVFTSDNGGLELRDITDNFPLRAGKGSAYEGGVRVPMIARWPGVVPPGTTCDEPVIGTDLFATALEVSGVGGFADLPDSRSLAPLLRDPDASLDRDALYWHYPHYHPGGASPYSAIRAGDWRLVEFFEDGRVELYHLAEDVGEQRDLASALPEKAKQLHDLLVSWRESVGAQLPRPNPKAGPRASETGR</sequence>
<keyword evidence="10" id="KW-1185">Reference proteome</keyword>
<evidence type="ECO:0000256" key="1">
    <source>
        <dbReference type="ARBA" id="ARBA00001913"/>
    </source>
</evidence>
<dbReference type="AlphaFoldDB" id="A0A432MIV5"/>
<protein>
    <submittedName>
        <fullName evidence="9">DUF4976 domain-containing protein</fullName>
    </submittedName>
</protein>
<organism evidence="9 10">
    <name type="scientific">Tautonia sociabilis</name>
    <dbReference type="NCBI Taxonomy" id="2080755"/>
    <lineage>
        <taxon>Bacteria</taxon>
        <taxon>Pseudomonadati</taxon>
        <taxon>Planctomycetota</taxon>
        <taxon>Planctomycetia</taxon>
        <taxon>Isosphaerales</taxon>
        <taxon>Isosphaeraceae</taxon>
        <taxon>Tautonia</taxon>
    </lineage>
</organism>
<dbReference type="InterPro" id="IPR017850">
    <property type="entry name" value="Alkaline_phosphatase_core_sf"/>
</dbReference>
<evidence type="ECO:0000256" key="2">
    <source>
        <dbReference type="ARBA" id="ARBA00008779"/>
    </source>
</evidence>
<evidence type="ECO:0000256" key="5">
    <source>
        <dbReference type="ARBA" id="ARBA00022801"/>
    </source>
</evidence>
<accession>A0A432MIV5</accession>
<dbReference type="RefSeq" id="WP_126726130.1">
    <property type="nucleotide sequence ID" value="NZ_RYZH01000026.1"/>
</dbReference>
<dbReference type="InterPro" id="IPR024607">
    <property type="entry name" value="Sulfatase_CS"/>
</dbReference>
<reference evidence="9 10" key="2">
    <citation type="submission" date="2019-01" db="EMBL/GenBank/DDBJ databases">
        <title>Tautonia sociabilis, a novel thermotolerant planctomycete of Isosphaeraceae family, isolated from a 4000 m deep subterranean habitat.</title>
        <authorList>
            <person name="Kovaleva O.L."/>
            <person name="Elcheninov A.G."/>
            <person name="Van Heerden E."/>
            <person name="Toshchakov S.V."/>
            <person name="Novikov A."/>
            <person name="Bonch-Osmolovskaya E.A."/>
            <person name="Kublanov I.V."/>
        </authorList>
    </citation>
    <scope>NUCLEOTIDE SEQUENCE [LARGE SCALE GENOMIC DNA]</scope>
    <source>
        <strain evidence="9 10">GM2012</strain>
    </source>
</reference>
<evidence type="ECO:0000313" key="10">
    <source>
        <dbReference type="Proteomes" id="UP000280296"/>
    </source>
</evidence>
<comment type="caution">
    <text evidence="9">The sequence shown here is derived from an EMBL/GenBank/DDBJ whole genome shotgun (WGS) entry which is preliminary data.</text>
</comment>
<dbReference type="InterPro" id="IPR050738">
    <property type="entry name" value="Sulfatase"/>
</dbReference>
<dbReference type="PANTHER" id="PTHR42693">
    <property type="entry name" value="ARYLSULFATASE FAMILY MEMBER"/>
    <property type="match status" value="1"/>
</dbReference>
<keyword evidence="4 7" id="KW-0732">Signal</keyword>
<evidence type="ECO:0000256" key="4">
    <source>
        <dbReference type="ARBA" id="ARBA00022729"/>
    </source>
</evidence>
<evidence type="ECO:0000256" key="3">
    <source>
        <dbReference type="ARBA" id="ARBA00022723"/>
    </source>
</evidence>
<evidence type="ECO:0000259" key="8">
    <source>
        <dbReference type="Pfam" id="PF00884"/>
    </source>
</evidence>
<keyword evidence="5" id="KW-0378">Hydrolase</keyword>
<name>A0A432MIV5_9BACT</name>
<dbReference type="Proteomes" id="UP000280296">
    <property type="component" value="Unassembled WGS sequence"/>
</dbReference>
<reference evidence="9 10" key="1">
    <citation type="submission" date="2018-12" db="EMBL/GenBank/DDBJ databases">
        <authorList>
            <person name="Toschakov S.V."/>
        </authorList>
    </citation>
    <scope>NUCLEOTIDE SEQUENCE [LARGE SCALE GENOMIC DNA]</scope>
    <source>
        <strain evidence="9 10">GM2012</strain>
    </source>
</reference>
<dbReference type="GO" id="GO:0046872">
    <property type="term" value="F:metal ion binding"/>
    <property type="evidence" value="ECO:0007669"/>
    <property type="project" value="UniProtKB-KW"/>
</dbReference>
<dbReference type="EMBL" id="RYZH01000026">
    <property type="protein sequence ID" value="RUL87086.1"/>
    <property type="molecule type" value="Genomic_DNA"/>
</dbReference>
<dbReference type="Pfam" id="PF00884">
    <property type="entry name" value="Sulfatase"/>
    <property type="match status" value="1"/>
</dbReference>
<dbReference type="SUPFAM" id="SSF53649">
    <property type="entry name" value="Alkaline phosphatase-like"/>
    <property type="match status" value="1"/>
</dbReference>
<keyword evidence="6" id="KW-0106">Calcium</keyword>
<feature type="domain" description="Sulfatase N-terminal" evidence="8">
    <location>
        <begin position="28"/>
        <end position="345"/>
    </location>
</feature>
<comment type="cofactor">
    <cofactor evidence="1">
        <name>Ca(2+)</name>
        <dbReference type="ChEBI" id="CHEBI:29108"/>
    </cofactor>
</comment>
<dbReference type="InterPro" id="IPR000917">
    <property type="entry name" value="Sulfatase_N"/>
</dbReference>
<proteinExistence type="inferred from homology"/>
<dbReference type="OrthoDB" id="9783154at2"/>
<dbReference type="GO" id="GO:0004065">
    <property type="term" value="F:arylsulfatase activity"/>
    <property type="evidence" value="ECO:0007669"/>
    <property type="project" value="TreeGrafter"/>
</dbReference>
<comment type="similarity">
    <text evidence="2">Belongs to the sulfatase family.</text>
</comment>
<keyword evidence="3" id="KW-0479">Metal-binding</keyword>
<dbReference type="PANTHER" id="PTHR42693:SF42">
    <property type="entry name" value="ARYLSULFATASE G"/>
    <property type="match status" value="1"/>
</dbReference>
<evidence type="ECO:0000256" key="7">
    <source>
        <dbReference type="SAM" id="SignalP"/>
    </source>
</evidence>
<dbReference type="CDD" id="cd16144">
    <property type="entry name" value="ARS_like"/>
    <property type="match status" value="1"/>
</dbReference>
<dbReference type="PROSITE" id="PS00149">
    <property type="entry name" value="SULFATASE_2"/>
    <property type="match status" value="1"/>
</dbReference>
<feature type="chain" id="PRO_5019316755" evidence="7">
    <location>
        <begin position="24"/>
        <end position="464"/>
    </location>
</feature>